<comment type="caution">
    <text evidence="3">The sequence shown here is derived from an EMBL/GenBank/DDBJ whole genome shotgun (WGS) entry which is preliminary data.</text>
</comment>
<dbReference type="OrthoDB" id="612661at2"/>
<dbReference type="AlphaFoldDB" id="A0A327VW32"/>
<evidence type="ECO:0000313" key="3">
    <source>
        <dbReference type="EMBL" id="RAJ80149.1"/>
    </source>
</evidence>
<dbReference type="EMBL" id="QLMA01000005">
    <property type="protein sequence ID" value="RAJ80149.1"/>
    <property type="molecule type" value="Genomic_DNA"/>
</dbReference>
<organism evidence="3 4">
    <name type="scientific">Chitinophaga dinghuensis</name>
    <dbReference type="NCBI Taxonomy" id="1539050"/>
    <lineage>
        <taxon>Bacteria</taxon>
        <taxon>Pseudomonadati</taxon>
        <taxon>Bacteroidota</taxon>
        <taxon>Chitinophagia</taxon>
        <taxon>Chitinophagales</taxon>
        <taxon>Chitinophagaceae</taxon>
        <taxon>Chitinophaga</taxon>
    </lineage>
</organism>
<gene>
    <name evidence="3" type="ORF">CLV59_105257</name>
</gene>
<evidence type="ECO:0000313" key="4">
    <source>
        <dbReference type="Proteomes" id="UP000249819"/>
    </source>
</evidence>
<dbReference type="RefSeq" id="WP_111593162.1">
    <property type="nucleotide sequence ID" value="NZ_QLMA01000005.1"/>
</dbReference>
<dbReference type="Pfam" id="PF12799">
    <property type="entry name" value="LRR_4"/>
    <property type="match status" value="1"/>
</dbReference>
<proteinExistence type="predicted"/>
<dbReference type="InterPro" id="IPR050836">
    <property type="entry name" value="SDS22/Internalin_LRR"/>
</dbReference>
<keyword evidence="4" id="KW-1185">Reference proteome</keyword>
<sequence>MGRTIFFGDRNFDIFDTVVRVANVVPSDYSPLAEMKNLRELYIIQSDPHGSLYAGADTDLSPLATLQYLEVLVLQEQPVADISALQGIETLKRLDLRETRVRDTAALSDFTSLEELVLRNTAVTDIKPIAALSNLKKLDIAYTAVTDLSALSNLTRLQSLLAEGSQISDVTPLLTLPRLTHFTFHETRLSSLCVISQLKCFQTAEILDLSGTEVDLLYGISEAEAVKEVRLYNMKVLSFLPLLSLSKLGVLRINTHQIPVWQVNILMQHFPDLRIFEY</sequence>
<reference evidence="3 4" key="1">
    <citation type="submission" date="2018-06" db="EMBL/GenBank/DDBJ databases">
        <title>Genomic Encyclopedia of Archaeal and Bacterial Type Strains, Phase II (KMG-II): from individual species to whole genera.</title>
        <authorList>
            <person name="Goeker M."/>
        </authorList>
    </citation>
    <scope>NUCLEOTIDE SEQUENCE [LARGE SCALE GENOMIC DNA]</scope>
    <source>
        <strain evidence="3 4">DSM 29821</strain>
    </source>
</reference>
<accession>A0A327VW32</accession>
<dbReference type="InterPro" id="IPR025875">
    <property type="entry name" value="Leu-rich_rpt_4"/>
</dbReference>
<dbReference type="Gene3D" id="3.80.10.10">
    <property type="entry name" value="Ribonuclease Inhibitor"/>
    <property type="match status" value="1"/>
</dbReference>
<keyword evidence="2" id="KW-0677">Repeat</keyword>
<protein>
    <submittedName>
        <fullName evidence="3">Leucine rich repeat (LRR) protein</fullName>
    </submittedName>
</protein>
<evidence type="ECO:0000256" key="2">
    <source>
        <dbReference type="ARBA" id="ARBA00022737"/>
    </source>
</evidence>
<keyword evidence="1" id="KW-0433">Leucine-rich repeat</keyword>
<evidence type="ECO:0000256" key="1">
    <source>
        <dbReference type="ARBA" id="ARBA00022614"/>
    </source>
</evidence>
<dbReference type="PANTHER" id="PTHR46652:SF3">
    <property type="entry name" value="LEUCINE-RICH REPEAT-CONTAINING PROTEIN 9"/>
    <property type="match status" value="1"/>
</dbReference>
<dbReference type="Proteomes" id="UP000249819">
    <property type="component" value="Unassembled WGS sequence"/>
</dbReference>
<dbReference type="PANTHER" id="PTHR46652">
    <property type="entry name" value="LEUCINE-RICH REPEAT AND IQ DOMAIN-CONTAINING PROTEIN 1-RELATED"/>
    <property type="match status" value="1"/>
</dbReference>
<name>A0A327VW32_9BACT</name>
<dbReference type="SUPFAM" id="SSF52058">
    <property type="entry name" value="L domain-like"/>
    <property type="match status" value="1"/>
</dbReference>
<dbReference type="InterPro" id="IPR032675">
    <property type="entry name" value="LRR_dom_sf"/>
</dbReference>